<dbReference type="InterPro" id="IPR000182">
    <property type="entry name" value="GNAT_dom"/>
</dbReference>
<dbReference type="Proteomes" id="UP000295063">
    <property type="component" value="Unassembled WGS sequence"/>
</dbReference>
<dbReference type="GO" id="GO:0005737">
    <property type="term" value="C:cytoplasm"/>
    <property type="evidence" value="ECO:0007669"/>
    <property type="project" value="TreeGrafter"/>
</dbReference>
<sequence>MNTVFEKIETQTMLLRTIELADAPVLFSYWSDPMVARYMNIKPFEKLEQATEMIGLLNQLAQQEQAVRWAIVRKRDQLVLGSCGFNNWEKENRRAEIGYELGQHFWRQGIMTEVLSAMVVYGFAKMELNRIQALVEPANKASLQLLQKLGFQQEGILRQYERVKDQYIDLIMAALLKSEISMHKY</sequence>
<dbReference type="GO" id="GO:0008999">
    <property type="term" value="F:protein-N-terminal-alanine acetyltransferase activity"/>
    <property type="evidence" value="ECO:0007669"/>
    <property type="project" value="TreeGrafter"/>
</dbReference>
<dbReference type="InterPro" id="IPR016181">
    <property type="entry name" value="Acyl_CoA_acyltransferase"/>
</dbReference>
<evidence type="ECO:0000259" key="1">
    <source>
        <dbReference type="PROSITE" id="PS51186"/>
    </source>
</evidence>
<keyword evidence="3" id="KW-1185">Reference proteome</keyword>
<keyword evidence="2" id="KW-0808">Transferase</keyword>
<dbReference type="PANTHER" id="PTHR43441">
    <property type="entry name" value="RIBOSOMAL-PROTEIN-SERINE ACETYLTRANSFERASE"/>
    <property type="match status" value="1"/>
</dbReference>
<dbReference type="GO" id="GO:1990189">
    <property type="term" value="F:protein N-terminal-serine acetyltransferase activity"/>
    <property type="evidence" value="ECO:0007669"/>
    <property type="project" value="TreeGrafter"/>
</dbReference>
<evidence type="ECO:0000313" key="2">
    <source>
        <dbReference type="EMBL" id="TCL37851.1"/>
    </source>
</evidence>
<dbReference type="EMBL" id="SLUI01000005">
    <property type="protein sequence ID" value="TCL37851.1"/>
    <property type="molecule type" value="Genomic_DNA"/>
</dbReference>
<feature type="domain" description="N-acetyltransferase" evidence="1">
    <location>
        <begin position="13"/>
        <end position="177"/>
    </location>
</feature>
<gene>
    <name evidence="2" type="ORF">EV210_105292</name>
</gene>
<dbReference type="AlphaFoldDB" id="A0A4R1PYH4"/>
<dbReference type="PANTHER" id="PTHR43441:SF11">
    <property type="entry name" value="RIBOSOMAL-PROTEIN-SERINE ACETYLTRANSFERASE"/>
    <property type="match status" value="1"/>
</dbReference>
<dbReference type="InterPro" id="IPR051908">
    <property type="entry name" value="Ribosomal_N-acetyltransferase"/>
</dbReference>
<dbReference type="Pfam" id="PF13302">
    <property type="entry name" value="Acetyltransf_3"/>
    <property type="match status" value="1"/>
</dbReference>
<dbReference type="RefSeq" id="WP_207900693.1">
    <property type="nucleotide sequence ID" value="NZ_SLUI01000005.1"/>
</dbReference>
<name>A0A4R1PYH4_9FIRM</name>
<evidence type="ECO:0000313" key="3">
    <source>
        <dbReference type="Proteomes" id="UP000295063"/>
    </source>
</evidence>
<comment type="caution">
    <text evidence="2">The sequence shown here is derived from an EMBL/GenBank/DDBJ whole genome shotgun (WGS) entry which is preliminary data.</text>
</comment>
<reference evidence="2 3" key="1">
    <citation type="submission" date="2019-03" db="EMBL/GenBank/DDBJ databases">
        <title>Genomic Encyclopedia of Type Strains, Phase IV (KMG-IV): sequencing the most valuable type-strain genomes for metagenomic binning, comparative biology and taxonomic classification.</title>
        <authorList>
            <person name="Goeker M."/>
        </authorList>
    </citation>
    <scope>NUCLEOTIDE SEQUENCE [LARGE SCALE GENOMIC DNA]</scope>
    <source>
        <strain evidence="2 3">DSM 15969</strain>
    </source>
</reference>
<dbReference type="PROSITE" id="PS51186">
    <property type="entry name" value="GNAT"/>
    <property type="match status" value="1"/>
</dbReference>
<protein>
    <submittedName>
        <fullName evidence="2">Ribosomal-protein-alanine N-acetyltransferase</fullName>
    </submittedName>
</protein>
<accession>A0A4R1PYH4</accession>
<dbReference type="SUPFAM" id="SSF55729">
    <property type="entry name" value="Acyl-CoA N-acyltransferases (Nat)"/>
    <property type="match status" value="1"/>
</dbReference>
<dbReference type="Gene3D" id="3.40.630.30">
    <property type="match status" value="1"/>
</dbReference>
<proteinExistence type="predicted"/>
<organism evidence="2 3">
    <name type="scientific">Anaerospora hongkongensis</name>
    <dbReference type="NCBI Taxonomy" id="244830"/>
    <lineage>
        <taxon>Bacteria</taxon>
        <taxon>Bacillati</taxon>
        <taxon>Bacillota</taxon>
        <taxon>Negativicutes</taxon>
        <taxon>Selenomonadales</taxon>
        <taxon>Sporomusaceae</taxon>
        <taxon>Anaerospora</taxon>
    </lineage>
</organism>